<feature type="transmembrane region" description="Helical" evidence="1">
    <location>
        <begin position="12"/>
        <end position="32"/>
    </location>
</feature>
<dbReference type="Gene3D" id="3.30.450.20">
    <property type="entry name" value="PAS domain"/>
    <property type="match status" value="2"/>
</dbReference>
<keyword evidence="1" id="KW-0812">Transmembrane</keyword>
<dbReference type="OrthoDB" id="9759607at2"/>
<dbReference type="SUPFAM" id="SSF55785">
    <property type="entry name" value="PYP-like sensor domain (PAS domain)"/>
    <property type="match status" value="2"/>
</dbReference>
<evidence type="ECO:0000256" key="1">
    <source>
        <dbReference type="SAM" id="Phobius"/>
    </source>
</evidence>
<keyword evidence="6" id="KW-0808">Transferase</keyword>
<dbReference type="SMART" id="SM00267">
    <property type="entry name" value="GGDEF"/>
    <property type="match status" value="1"/>
</dbReference>
<feature type="domain" description="PAC" evidence="3">
    <location>
        <begin position="147"/>
        <end position="199"/>
    </location>
</feature>
<dbReference type="CDD" id="cd00130">
    <property type="entry name" value="PAS"/>
    <property type="match status" value="2"/>
</dbReference>
<evidence type="ECO:0000259" key="3">
    <source>
        <dbReference type="PROSITE" id="PS50113"/>
    </source>
</evidence>
<feature type="domain" description="GGDEF" evidence="5">
    <location>
        <begin position="345"/>
        <end position="477"/>
    </location>
</feature>
<comment type="caution">
    <text evidence="6">The sequence shown here is derived from an EMBL/GenBank/DDBJ whole genome shotgun (WGS) entry which is preliminary data.</text>
</comment>
<evidence type="ECO:0000313" key="6">
    <source>
        <dbReference type="EMBL" id="KOO37381.1"/>
    </source>
</evidence>
<evidence type="ECO:0000259" key="4">
    <source>
        <dbReference type="PROSITE" id="PS50883"/>
    </source>
</evidence>
<dbReference type="Proteomes" id="UP000037558">
    <property type="component" value="Unassembled WGS sequence"/>
</dbReference>
<dbReference type="GO" id="GO:0016301">
    <property type="term" value="F:kinase activity"/>
    <property type="evidence" value="ECO:0007669"/>
    <property type="project" value="UniProtKB-KW"/>
</dbReference>
<dbReference type="STRING" id="284581.AMD01_23230"/>
<dbReference type="InterPro" id="IPR013655">
    <property type="entry name" value="PAS_fold_3"/>
</dbReference>
<dbReference type="NCBIfam" id="TIGR00254">
    <property type="entry name" value="GGDEF"/>
    <property type="match status" value="1"/>
</dbReference>
<keyword evidence="1" id="KW-1133">Transmembrane helix</keyword>
<feature type="domain" description="PAS" evidence="2">
    <location>
        <begin position="73"/>
        <end position="145"/>
    </location>
</feature>
<evidence type="ECO:0000259" key="5">
    <source>
        <dbReference type="PROSITE" id="PS50887"/>
    </source>
</evidence>
<keyword evidence="6" id="KW-0418">Kinase</keyword>
<dbReference type="Pfam" id="PF13426">
    <property type="entry name" value="PAS_9"/>
    <property type="match status" value="1"/>
</dbReference>
<evidence type="ECO:0000259" key="2">
    <source>
        <dbReference type="PROSITE" id="PS50112"/>
    </source>
</evidence>
<dbReference type="AlphaFoldDB" id="A0A0M0KEW1"/>
<keyword evidence="1" id="KW-0472">Membrane</keyword>
<dbReference type="InterPro" id="IPR001633">
    <property type="entry name" value="EAL_dom"/>
</dbReference>
<sequence>MKSITKIYRRKWFLLFGFVIVIKLLLELGYYYLESFQIVPKLLLDITILVGIMAIPIFMQRDMHKTNIELQANKQKLKNIFDTLDVAVWSHDLQTDHLLITSGIQKLYDYSLNEFYEDKLLWKKVIHPEDLSIINEREKLLARGESVISIYRIQRKDGEVRWIQDRGIPTLDKNGHFIDFTSVLFDITDRKESEERYRSLVEMSPDMIAVVSKGKIDYANGAGCEFAGITTPQELIGQPLENIFPEEVLNELRIIEENSNSGVCKSFEFQLTAPDGIKRDLEMSAVPTLYEGRLAKQIIVHDITDQKRAKQTIEFMAYYDALTGLPNRYMFRKYLNDMLNNSEEQALAVLFLDLDRFKVINDTKGHSIGDQLLKKVANRLQRRVQHVGMVSRLGGDEFIILLEDTDRIKTKDLARQLINEFSPPLELNGQEYFITPSIGISMYPEDGEDEETLIRQADTAMYLAKDRGKNNFQFYHPQLNSLSLRKMELETALRKAIEQESFTIHYQPQVDLKTGMIVGVEALLRWVHPTHGFISPGEFIPLAEETGLIVPLGKWVLQEACRQNKQWRDAGLSDIPVSINISVRQMQEEDFIECVERVVQELGVIPSCVELEITESIIQNIDESLLILNQLKELGFKLSIDDFGTGYSSLSYLKHLPIDKIKIDKSFVDDIVEDSSGGAIVKTIIDMGTNLNFTVIAEGIETEDQQQFLIQNGCELGQGYLFSRPLPLQEVKELLRQGIVHNKIIQ</sequence>
<dbReference type="InterPro" id="IPR043128">
    <property type="entry name" value="Rev_trsase/Diguanyl_cyclase"/>
</dbReference>
<dbReference type="InterPro" id="IPR000014">
    <property type="entry name" value="PAS"/>
</dbReference>
<dbReference type="RefSeq" id="WP_053403821.1">
    <property type="nucleotide sequence ID" value="NZ_JAUKEN010000003.1"/>
</dbReference>
<dbReference type="InterPro" id="IPR001610">
    <property type="entry name" value="PAC"/>
</dbReference>
<dbReference type="PROSITE" id="PS50112">
    <property type="entry name" value="PAS"/>
    <property type="match status" value="1"/>
</dbReference>
<dbReference type="InterPro" id="IPR052155">
    <property type="entry name" value="Biofilm_reg_signaling"/>
</dbReference>
<dbReference type="SUPFAM" id="SSF55073">
    <property type="entry name" value="Nucleotide cyclase"/>
    <property type="match status" value="1"/>
</dbReference>
<dbReference type="SMART" id="SM00091">
    <property type="entry name" value="PAS"/>
    <property type="match status" value="2"/>
</dbReference>
<dbReference type="PROSITE" id="PS50113">
    <property type="entry name" value="PAC"/>
    <property type="match status" value="1"/>
</dbReference>
<dbReference type="Pfam" id="PF00563">
    <property type="entry name" value="EAL"/>
    <property type="match status" value="1"/>
</dbReference>
<dbReference type="PANTHER" id="PTHR44757">
    <property type="entry name" value="DIGUANYLATE CYCLASE DGCP"/>
    <property type="match status" value="1"/>
</dbReference>
<dbReference type="PROSITE" id="PS50883">
    <property type="entry name" value="EAL"/>
    <property type="match status" value="1"/>
</dbReference>
<organism evidence="6 7">
    <name type="scientific">Priestia koreensis</name>
    <dbReference type="NCBI Taxonomy" id="284581"/>
    <lineage>
        <taxon>Bacteria</taxon>
        <taxon>Bacillati</taxon>
        <taxon>Bacillota</taxon>
        <taxon>Bacilli</taxon>
        <taxon>Bacillales</taxon>
        <taxon>Bacillaceae</taxon>
        <taxon>Priestia</taxon>
    </lineage>
</organism>
<dbReference type="InterPro" id="IPR000700">
    <property type="entry name" value="PAS-assoc_C"/>
</dbReference>
<dbReference type="SMART" id="SM00052">
    <property type="entry name" value="EAL"/>
    <property type="match status" value="1"/>
</dbReference>
<dbReference type="Gene3D" id="3.30.70.270">
    <property type="match status" value="1"/>
</dbReference>
<gene>
    <name evidence="6" type="ORF">AMD01_23230</name>
</gene>
<dbReference type="NCBIfam" id="TIGR00229">
    <property type="entry name" value="sensory_box"/>
    <property type="match status" value="2"/>
</dbReference>
<dbReference type="SUPFAM" id="SSF141868">
    <property type="entry name" value="EAL domain-like"/>
    <property type="match status" value="1"/>
</dbReference>
<evidence type="ECO:0000313" key="7">
    <source>
        <dbReference type="Proteomes" id="UP000037558"/>
    </source>
</evidence>
<dbReference type="Pfam" id="PF08447">
    <property type="entry name" value="PAS_3"/>
    <property type="match status" value="1"/>
</dbReference>
<dbReference type="InterPro" id="IPR035919">
    <property type="entry name" value="EAL_sf"/>
</dbReference>
<dbReference type="Pfam" id="PF00990">
    <property type="entry name" value="GGDEF"/>
    <property type="match status" value="1"/>
</dbReference>
<name>A0A0M0KEW1_9BACI</name>
<dbReference type="InterPro" id="IPR035965">
    <property type="entry name" value="PAS-like_dom_sf"/>
</dbReference>
<dbReference type="FunFam" id="3.20.20.450:FF:000001">
    <property type="entry name" value="Cyclic di-GMP phosphodiesterase yahA"/>
    <property type="match status" value="1"/>
</dbReference>
<accession>A0A0M0KEW1</accession>
<dbReference type="PATRIC" id="fig|284581.3.peg.3507"/>
<dbReference type="InterPro" id="IPR000160">
    <property type="entry name" value="GGDEF_dom"/>
</dbReference>
<dbReference type="Gene3D" id="3.20.20.450">
    <property type="entry name" value="EAL domain"/>
    <property type="match status" value="1"/>
</dbReference>
<keyword evidence="7" id="KW-1185">Reference proteome</keyword>
<dbReference type="CDD" id="cd01948">
    <property type="entry name" value="EAL"/>
    <property type="match status" value="1"/>
</dbReference>
<dbReference type="InterPro" id="IPR029787">
    <property type="entry name" value="Nucleotide_cyclase"/>
</dbReference>
<proteinExistence type="predicted"/>
<dbReference type="SMART" id="SM00086">
    <property type="entry name" value="PAC"/>
    <property type="match status" value="2"/>
</dbReference>
<dbReference type="PROSITE" id="PS50887">
    <property type="entry name" value="GGDEF"/>
    <property type="match status" value="1"/>
</dbReference>
<dbReference type="FunFam" id="3.30.70.270:FF:000001">
    <property type="entry name" value="Diguanylate cyclase domain protein"/>
    <property type="match status" value="1"/>
</dbReference>
<dbReference type="CDD" id="cd01949">
    <property type="entry name" value="GGDEF"/>
    <property type="match status" value="1"/>
</dbReference>
<feature type="domain" description="EAL" evidence="4">
    <location>
        <begin position="486"/>
        <end position="739"/>
    </location>
</feature>
<dbReference type="EMBL" id="LILC01000037">
    <property type="protein sequence ID" value="KOO37381.1"/>
    <property type="molecule type" value="Genomic_DNA"/>
</dbReference>
<reference evidence="7" key="1">
    <citation type="submission" date="2015-08" db="EMBL/GenBank/DDBJ databases">
        <title>Fjat-14210 dsm16467.</title>
        <authorList>
            <person name="Liu B."/>
            <person name="Wang J."/>
            <person name="Zhu Y."/>
            <person name="Liu G."/>
            <person name="Chen Q."/>
            <person name="Chen Z."/>
            <person name="Lan J."/>
            <person name="Che J."/>
            <person name="Ge C."/>
            <person name="Shi H."/>
            <person name="Pan Z."/>
            <person name="Liu X."/>
        </authorList>
    </citation>
    <scope>NUCLEOTIDE SEQUENCE [LARGE SCALE GENOMIC DNA]</scope>
    <source>
        <strain evidence="7">DSM 16467</strain>
    </source>
</reference>
<protein>
    <submittedName>
        <fullName evidence="6">Histidine kinase</fullName>
    </submittedName>
</protein>
<dbReference type="PANTHER" id="PTHR44757:SF2">
    <property type="entry name" value="BIOFILM ARCHITECTURE MAINTENANCE PROTEIN MBAA"/>
    <property type="match status" value="1"/>
</dbReference>